<protein>
    <submittedName>
        <fullName evidence="2">DUF4136 domain-containing protein</fullName>
    </submittedName>
</protein>
<dbReference type="PROSITE" id="PS51257">
    <property type="entry name" value="PROKAR_LIPOPROTEIN"/>
    <property type="match status" value="1"/>
</dbReference>
<dbReference type="Pfam" id="PF13590">
    <property type="entry name" value="DUF4136"/>
    <property type="match status" value="1"/>
</dbReference>
<evidence type="ECO:0000259" key="1">
    <source>
        <dbReference type="Pfam" id="PF13590"/>
    </source>
</evidence>
<dbReference type="InterPro" id="IPR025411">
    <property type="entry name" value="DUF4136"/>
</dbReference>
<dbReference type="KEGG" id="fll:EI427_23800"/>
<evidence type="ECO:0000313" key="3">
    <source>
        <dbReference type="Proteomes" id="UP000267268"/>
    </source>
</evidence>
<dbReference type="RefSeq" id="WP_126619766.1">
    <property type="nucleotide sequence ID" value="NZ_CP034563.1"/>
</dbReference>
<reference evidence="2 3" key="1">
    <citation type="submission" date="2018-12" db="EMBL/GenBank/DDBJ databases">
        <title>Flammeovirga pectinis sp. nov., isolated from the gut of the Korean scallop, Patinopecten yessoensis.</title>
        <authorList>
            <person name="Bae J.-W."/>
            <person name="Jeong Y.-S."/>
            <person name="Kang W."/>
        </authorList>
    </citation>
    <scope>NUCLEOTIDE SEQUENCE [LARGE SCALE GENOMIC DNA]</scope>
    <source>
        <strain evidence="2 3">L12M1</strain>
    </source>
</reference>
<keyword evidence="3" id="KW-1185">Reference proteome</keyword>
<feature type="domain" description="DUF4136" evidence="1">
    <location>
        <begin position="47"/>
        <end position="213"/>
    </location>
</feature>
<accession>A0A3S9PAI7</accession>
<name>A0A3S9PAI7_9BACT</name>
<sequence>MNRTLNILIASLSYIAFTSCSLTNDAPSDISDYDNVITIKNNEFLESFDNSTTFMFQNGVIHLNSDDSISTYGNSNTDVWIMEKAMEEMRAVGYVYNKTKGINAADLSVLMYINNQKINAVTAWPASSLWDKVWGNYGYYPYYSYSMVSNFVYEQGAIIIELVDNRIDLKINNRIEHPVIWQGFLAGANDADTVINQHRIEDGIHLMFTISPYISVK</sequence>
<evidence type="ECO:0000313" key="2">
    <source>
        <dbReference type="EMBL" id="AZQ65241.1"/>
    </source>
</evidence>
<dbReference type="EMBL" id="CP034563">
    <property type="protein sequence ID" value="AZQ65241.1"/>
    <property type="molecule type" value="Genomic_DNA"/>
</dbReference>
<proteinExistence type="predicted"/>
<organism evidence="2 3">
    <name type="scientific">Flammeovirga pectinis</name>
    <dbReference type="NCBI Taxonomy" id="2494373"/>
    <lineage>
        <taxon>Bacteria</taxon>
        <taxon>Pseudomonadati</taxon>
        <taxon>Bacteroidota</taxon>
        <taxon>Cytophagia</taxon>
        <taxon>Cytophagales</taxon>
        <taxon>Flammeovirgaceae</taxon>
        <taxon>Flammeovirga</taxon>
    </lineage>
</organism>
<dbReference type="Gene3D" id="3.30.160.670">
    <property type="match status" value="1"/>
</dbReference>
<dbReference type="OrthoDB" id="677831at2"/>
<gene>
    <name evidence="2" type="ORF">EI427_23800</name>
</gene>
<dbReference type="AlphaFoldDB" id="A0A3S9PAI7"/>
<dbReference type="Proteomes" id="UP000267268">
    <property type="component" value="Chromosome 2"/>
</dbReference>